<name>A0ABS5TB20_9ACTN</name>
<organism evidence="5 6">
    <name type="scientific">Kineosporia corallincola</name>
    <dbReference type="NCBI Taxonomy" id="2835133"/>
    <lineage>
        <taxon>Bacteria</taxon>
        <taxon>Bacillati</taxon>
        <taxon>Actinomycetota</taxon>
        <taxon>Actinomycetes</taxon>
        <taxon>Kineosporiales</taxon>
        <taxon>Kineosporiaceae</taxon>
        <taxon>Kineosporia</taxon>
    </lineage>
</organism>
<comment type="caution">
    <text evidence="5">The sequence shown here is derived from an EMBL/GenBank/DDBJ whole genome shotgun (WGS) entry which is preliminary data.</text>
</comment>
<proteinExistence type="predicted"/>
<dbReference type="EMBL" id="JAHBAY010000002">
    <property type="protein sequence ID" value="MBT0768259.1"/>
    <property type="molecule type" value="Genomic_DNA"/>
</dbReference>
<dbReference type="InterPro" id="IPR018060">
    <property type="entry name" value="HTH_AraC"/>
</dbReference>
<keyword evidence="3" id="KW-0804">Transcription</keyword>
<dbReference type="InterPro" id="IPR009057">
    <property type="entry name" value="Homeodomain-like_sf"/>
</dbReference>
<feature type="domain" description="HTH araC/xylS-type" evidence="4">
    <location>
        <begin position="210"/>
        <end position="308"/>
    </location>
</feature>
<accession>A0ABS5TB20</accession>
<dbReference type="InterPro" id="IPR032783">
    <property type="entry name" value="AraC_lig"/>
</dbReference>
<dbReference type="PROSITE" id="PS01124">
    <property type="entry name" value="HTH_ARAC_FAMILY_2"/>
    <property type="match status" value="1"/>
</dbReference>
<keyword evidence="2" id="KW-0238">DNA-binding</keyword>
<dbReference type="PROSITE" id="PS00041">
    <property type="entry name" value="HTH_ARAC_FAMILY_1"/>
    <property type="match status" value="1"/>
</dbReference>
<protein>
    <submittedName>
        <fullName evidence="5">AraC family transcriptional regulator</fullName>
    </submittedName>
</protein>
<dbReference type="Gene3D" id="1.10.10.60">
    <property type="entry name" value="Homeodomain-like"/>
    <property type="match status" value="2"/>
</dbReference>
<gene>
    <name evidence="5" type="ORF">KIH74_04955</name>
</gene>
<dbReference type="SMART" id="SM00342">
    <property type="entry name" value="HTH_ARAC"/>
    <property type="match status" value="1"/>
</dbReference>
<evidence type="ECO:0000313" key="6">
    <source>
        <dbReference type="Proteomes" id="UP001197247"/>
    </source>
</evidence>
<dbReference type="InterPro" id="IPR018062">
    <property type="entry name" value="HTH_AraC-typ_CS"/>
</dbReference>
<keyword evidence="1" id="KW-0805">Transcription regulation</keyword>
<evidence type="ECO:0000256" key="2">
    <source>
        <dbReference type="ARBA" id="ARBA00023125"/>
    </source>
</evidence>
<dbReference type="RefSeq" id="WP_214154561.1">
    <property type="nucleotide sequence ID" value="NZ_JAHBAY010000002.1"/>
</dbReference>
<dbReference type="PRINTS" id="PR00032">
    <property type="entry name" value="HTHARAC"/>
</dbReference>
<dbReference type="Pfam" id="PF12833">
    <property type="entry name" value="HTH_18"/>
    <property type="match status" value="1"/>
</dbReference>
<dbReference type="PANTHER" id="PTHR46796">
    <property type="entry name" value="HTH-TYPE TRANSCRIPTIONAL ACTIVATOR RHAS-RELATED"/>
    <property type="match status" value="1"/>
</dbReference>
<dbReference type="SUPFAM" id="SSF46689">
    <property type="entry name" value="Homeodomain-like"/>
    <property type="match status" value="2"/>
</dbReference>
<dbReference type="Proteomes" id="UP001197247">
    <property type="component" value="Unassembled WGS sequence"/>
</dbReference>
<evidence type="ECO:0000256" key="1">
    <source>
        <dbReference type="ARBA" id="ARBA00023015"/>
    </source>
</evidence>
<dbReference type="InterPro" id="IPR020449">
    <property type="entry name" value="Tscrpt_reg_AraC-type_HTH"/>
</dbReference>
<sequence>MAAGSQPTARRDHLSRLIDLIEVRGVLSGGFAVGGRWHTQFQPQSPLKLIAVAGGTAVVSADGVAPLTLRGGDVAILTGRSSVVLEDAQQTDGLQRRFTTRAGEGFVRVGTSDQVTVLGGHLSVNPVGAQILMRSLPEALVVRQSPGRSADIRWLLDRLTTEMIAGCPGSSVAVELSSQLLLLEILRIAAADAALVRTGVLRALGDDLLRPALEGIHDEPGRAWKLDELARRSAMSRSSFAERFTSVLGESPLAYLTRVRMLTAQRLLLHTGRSVSDVAAEVGYGSDSAFSTAFRRVVGVSPRNFRDEHRTITKVVRQIAHQRPGERS</sequence>
<keyword evidence="6" id="KW-1185">Reference proteome</keyword>
<evidence type="ECO:0000259" key="4">
    <source>
        <dbReference type="PROSITE" id="PS01124"/>
    </source>
</evidence>
<dbReference type="InterPro" id="IPR050204">
    <property type="entry name" value="AraC_XylS_family_regulators"/>
</dbReference>
<evidence type="ECO:0000256" key="3">
    <source>
        <dbReference type="ARBA" id="ARBA00023163"/>
    </source>
</evidence>
<dbReference type="PANTHER" id="PTHR46796:SF7">
    <property type="entry name" value="ARAC FAMILY TRANSCRIPTIONAL REGULATOR"/>
    <property type="match status" value="1"/>
</dbReference>
<dbReference type="Pfam" id="PF12852">
    <property type="entry name" value="Cupin_6"/>
    <property type="match status" value="1"/>
</dbReference>
<reference evidence="5 6" key="1">
    <citation type="submission" date="2021-05" db="EMBL/GenBank/DDBJ databases">
        <title>Kineosporia and Streptomyces sp. nov. two new marine actinobacteria isolated from Coral.</title>
        <authorList>
            <person name="Buangrab K."/>
            <person name="Sutthacheep M."/>
            <person name="Yeemin T."/>
            <person name="Harunari E."/>
            <person name="Igarashi Y."/>
            <person name="Kanchanasin P."/>
            <person name="Tanasupawat S."/>
            <person name="Phongsopitanun W."/>
        </authorList>
    </citation>
    <scope>NUCLEOTIDE SEQUENCE [LARGE SCALE GENOMIC DNA]</scope>
    <source>
        <strain evidence="5 6">J2-2</strain>
    </source>
</reference>
<evidence type="ECO:0000313" key="5">
    <source>
        <dbReference type="EMBL" id="MBT0768259.1"/>
    </source>
</evidence>